<accession>A0A8D8XGF9</accession>
<dbReference type="EMBL" id="HBUF01328041">
    <property type="protein sequence ID" value="CAG6696283.1"/>
    <property type="molecule type" value="Transcribed_RNA"/>
</dbReference>
<sequence>MGYRWRKSENNRQVLIEKMEIRNLRINYLRKLKAYRAEGRPIFFMDESYVHSTTTKQSAWGDSSSEGLKTPISKGPRLIIVHAGSENRFVKGALLTFQSGKKKRRLS</sequence>
<organism evidence="1">
    <name type="scientific">Cacopsylla melanoneura</name>
    <dbReference type="NCBI Taxonomy" id="428564"/>
    <lineage>
        <taxon>Eukaryota</taxon>
        <taxon>Metazoa</taxon>
        <taxon>Ecdysozoa</taxon>
        <taxon>Arthropoda</taxon>
        <taxon>Hexapoda</taxon>
        <taxon>Insecta</taxon>
        <taxon>Pterygota</taxon>
        <taxon>Neoptera</taxon>
        <taxon>Paraneoptera</taxon>
        <taxon>Hemiptera</taxon>
        <taxon>Sternorrhyncha</taxon>
        <taxon>Psylloidea</taxon>
        <taxon>Psyllidae</taxon>
        <taxon>Psyllinae</taxon>
        <taxon>Cacopsylla</taxon>
    </lineage>
</organism>
<dbReference type="AlphaFoldDB" id="A0A8D8XGF9"/>
<protein>
    <recommendedName>
        <fullName evidence="2">Tc1-like transposase DDE domain-containing protein</fullName>
    </recommendedName>
</protein>
<evidence type="ECO:0000313" key="1">
    <source>
        <dbReference type="EMBL" id="CAG6696283.1"/>
    </source>
</evidence>
<evidence type="ECO:0008006" key="2">
    <source>
        <dbReference type="Google" id="ProtNLM"/>
    </source>
</evidence>
<reference evidence="1" key="1">
    <citation type="submission" date="2021-05" db="EMBL/GenBank/DDBJ databases">
        <authorList>
            <person name="Alioto T."/>
            <person name="Alioto T."/>
            <person name="Gomez Garrido J."/>
        </authorList>
    </citation>
    <scope>NUCLEOTIDE SEQUENCE</scope>
</reference>
<proteinExistence type="predicted"/>
<name>A0A8D8XGF9_9HEMI</name>